<evidence type="ECO:0000256" key="1">
    <source>
        <dbReference type="ARBA" id="ARBA00007337"/>
    </source>
</evidence>
<protein>
    <submittedName>
        <fullName evidence="4">H/ACA ribonucleoprotein complex subunit NHP2</fullName>
    </submittedName>
</protein>
<keyword evidence="2 4" id="KW-0687">Ribonucleoprotein</keyword>
<dbReference type="GO" id="GO:1990904">
    <property type="term" value="C:ribonucleoprotein complex"/>
    <property type="evidence" value="ECO:0007669"/>
    <property type="project" value="UniProtKB-KW"/>
</dbReference>
<name>A0AAX4J8D0_9MICR</name>
<comment type="similarity">
    <text evidence="1">Belongs to the eukaryotic ribosomal protein eL8 family.</text>
</comment>
<dbReference type="GeneID" id="90540042"/>
<sequence>MMPIATPLASEKQLEMINEAIKSIEKLISGIKACTKEIKKESKGVVVLSADTTPMDLITHIPALCEEKGIKYIFVEKKDLLTKPCTCVFINKGVNKDLYETIK</sequence>
<dbReference type="Proteomes" id="UP001334084">
    <property type="component" value="Chromosome 1"/>
</dbReference>
<reference evidence="4" key="1">
    <citation type="journal article" date="2024" name="BMC Genomics">
        <title>Functional annotation of a divergent genome using sequence and structure-based similarity.</title>
        <authorList>
            <person name="Svedberg D."/>
            <person name="Winiger R.R."/>
            <person name="Berg A."/>
            <person name="Sharma H."/>
            <person name="Tellgren-Roth C."/>
            <person name="Debrunner-Vossbrinck B.A."/>
            <person name="Vossbrinck C.R."/>
            <person name="Barandun J."/>
        </authorList>
    </citation>
    <scope>NUCLEOTIDE SEQUENCE</scope>
    <source>
        <strain evidence="4">Illinois isolate</strain>
    </source>
</reference>
<dbReference type="EMBL" id="CP142726">
    <property type="protein sequence ID" value="WUR02239.1"/>
    <property type="molecule type" value="Genomic_DNA"/>
</dbReference>
<dbReference type="KEGG" id="vnx:VNE69_01178"/>
<evidence type="ECO:0000256" key="2">
    <source>
        <dbReference type="ARBA" id="ARBA00023274"/>
    </source>
</evidence>
<dbReference type="Gene3D" id="3.30.1330.30">
    <property type="match status" value="1"/>
</dbReference>
<dbReference type="RefSeq" id="XP_065328384.1">
    <property type="nucleotide sequence ID" value="XM_065472312.1"/>
</dbReference>
<organism evidence="4 5">
    <name type="scientific">Vairimorpha necatrix</name>
    <dbReference type="NCBI Taxonomy" id="6039"/>
    <lineage>
        <taxon>Eukaryota</taxon>
        <taxon>Fungi</taxon>
        <taxon>Fungi incertae sedis</taxon>
        <taxon>Microsporidia</taxon>
        <taxon>Nosematidae</taxon>
        <taxon>Vairimorpha</taxon>
    </lineage>
</organism>
<evidence type="ECO:0000259" key="3">
    <source>
        <dbReference type="Pfam" id="PF01248"/>
    </source>
</evidence>
<keyword evidence="5" id="KW-1185">Reference proteome</keyword>
<dbReference type="Pfam" id="PF01248">
    <property type="entry name" value="Ribosomal_L7Ae"/>
    <property type="match status" value="1"/>
</dbReference>
<dbReference type="AlphaFoldDB" id="A0AAX4J8D0"/>
<gene>
    <name evidence="4" type="ORF">VNE69_01178</name>
</gene>
<proteinExistence type="inferred from homology"/>
<dbReference type="PRINTS" id="PR00881">
    <property type="entry name" value="L7ARS6FAMILY"/>
</dbReference>
<accession>A0AAX4J8D0</accession>
<feature type="domain" description="Ribosomal protein eL8/eL30/eS12/Gadd45" evidence="3">
    <location>
        <begin position="23"/>
        <end position="84"/>
    </location>
</feature>
<dbReference type="InterPro" id="IPR018492">
    <property type="entry name" value="Ribosomal_eL8/Nhp2"/>
</dbReference>
<dbReference type="SUPFAM" id="SSF55315">
    <property type="entry name" value="L30e-like"/>
    <property type="match status" value="1"/>
</dbReference>
<evidence type="ECO:0000313" key="4">
    <source>
        <dbReference type="EMBL" id="WUR02239.1"/>
    </source>
</evidence>
<dbReference type="InterPro" id="IPR004038">
    <property type="entry name" value="Ribosomal_eL8/eL30/eS12/Gad45"/>
</dbReference>
<evidence type="ECO:0000313" key="5">
    <source>
        <dbReference type="Proteomes" id="UP001334084"/>
    </source>
</evidence>
<dbReference type="InterPro" id="IPR029064">
    <property type="entry name" value="Ribosomal_eL30-like_sf"/>
</dbReference>